<dbReference type="Proteomes" id="UP001295444">
    <property type="component" value="Chromosome 05"/>
</dbReference>
<protein>
    <submittedName>
        <fullName evidence="1">Uncharacterized protein</fullName>
    </submittedName>
</protein>
<name>A0AAD1S7D2_PELCU</name>
<keyword evidence="2" id="KW-1185">Reference proteome</keyword>
<accession>A0AAD1S7D2</accession>
<evidence type="ECO:0000313" key="1">
    <source>
        <dbReference type="EMBL" id="CAH2293714.1"/>
    </source>
</evidence>
<evidence type="ECO:0000313" key="2">
    <source>
        <dbReference type="Proteomes" id="UP001295444"/>
    </source>
</evidence>
<proteinExistence type="predicted"/>
<dbReference type="AlphaFoldDB" id="A0AAD1S7D2"/>
<dbReference type="EMBL" id="OW240916">
    <property type="protein sequence ID" value="CAH2293714.1"/>
    <property type="molecule type" value="Genomic_DNA"/>
</dbReference>
<sequence length="114" mass="12971">MNTHQTAPLNQQYLQPLSYLTGLRSLRVHPISLPHILLPRVTGILTSHSRPQATRPLFTCILRTTPKSISHNRHMECHICHGHLDMTHTRGTLNTTITVQPTQYPLQDPRLITS</sequence>
<gene>
    <name evidence="1" type="ORF">PECUL_23A023360</name>
</gene>
<reference evidence="1" key="1">
    <citation type="submission" date="2022-03" db="EMBL/GenBank/DDBJ databases">
        <authorList>
            <person name="Alioto T."/>
            <person name="Alioto T."/>
            <person name="Gomez Garrido J."/>
        </authorList>
    </citation>
    <scope>NUCLEOTIDE SEQUENCE</scope>
</reference>
<organism evidence="1 2">
    <name type="scientific">Pelobates cultripes</name>
    <name type="common">Western spadefoot toad</name>
    <dbReference type="NCBI Taxonomy" id="61616"/>
    <lineage>
        <taxon>Eukaryota</taxon>
        <taxon>Metazoa</taxon>
        <taxon>Chordata</taxon>
        <taxon>Craniata</taxon>
        <taxon>Vertebrata</taxon>
        <taxon>Euteleostomi</taxon>
        <taxon>Amphibia</taxon>
        <taxon>Batrachia</taxon>
        <taxon>Anura</taxon>
        <taxon>Pelobatoidea</taxon>
        <taxon>Pelobatidae</taxon>
        <taxon>Pelobates</taxon>
    </lineage>
</organism>